<dbReference type="Proteomes" id="UP000032180">
    <property type="component" value="Chromosome 8"/>
</dbReference>
<dbReference type="EnsemblPlants" id="LPERR08G05250.1">
    <property type="protein sequence ID" value="LPERR08G05250.1"/>
    <property type="gene ID" value="LPERR08G05250"/>
</dbReference>
<accession>A0A0D9X592</accession>
<name>A0A0D9X592_9ORYZ</name>
<proteinExistence type="predicted"/>
<evidence type="ECO:0000313" key="2">
    <source>
        <dbReference type="Proteomes" id="UP000032180"/>
    </source>
</evidence>
<sequence>MDELGIIEEDVDWRMRLGRDIRDRLFSLEMKLQAVTSTTLIDLQKLAARSEERIHTIAFDYGDYLRRISLMKGDLKDSYNVLLNNFLRIRRQASLHSAILLRQKNKKGQIIQADGIFFFEYA</sequence>
<reference evidence="1" key="3">
    <citation type="submission" date="2015-04" db="UniProtKB">
        <authorList>
            <consortium name="EnsemblPlants"/>
        </authorList>
    </citation>
    <scope>IDENTIFICATION</scope>
</reference>
<dbReference type="HOGENOM" id="CLU_2030070_0_0_1"/>
<protein>
    <submittedName>
        <fullName evidence="1">Uncharacterized protein</fullName>
    </submittedName>
</protein>
<evidence type="ECO:0000313" key="1">
    <source>
        <dbReference type="EnsemblPlants" id="LPERR08G05250.1"/>
    </source>
</evidence>
<reference evidence="1 2" key="1">
    <citation type="submission" date="2012-08" db="EMBL/GenBank/DDBJ databases">
        <title>Oryza genome evolution.</title>
        <authorList>
            <person name="Wing R.A."/>
        </authorList>
    </citation>
    <scope>NUCLEOTIDE SEQUENCE</scope>
</reference>
<dbReference type="STRING" id="77586.A0A0D9X592"/>
<dbReference type="AlphaFoldDB" id="A0A0D9X592"/>
<dbReference type="Gramene" id="LPERR08G05250.1">
    <property type="protein sequence ID" value="LPERR08G05250.1"/>
    <property type="gene ID" value="LPERR08G05250"/>
</dbReference>
<keyword evidence="2" id="KW-1185">Reference proteome</keyword>
<reference evidence="2" key="2">
    <citation type="submission" date="2013-12" db="EMBL/GenBank/DDBJ databases">
        <authorList>
            <person name="Yu Y."/>
            <person name="Lee S."/>
            <person name="de Baynast K."/>
            <person name="Wissotski M."/>
            <person name="Liu L."/>
            <person name="Talag J."/>
            <person name="Goicoechea J."/>
            <person name="Angelova A."/>
            <person name="Jetty R."/>
            <person name="Kudrna D."/>
            <person name="Golser W."/>
            <person name="Rivera L."/>
            <person name="Zhang J."/>
            <person name="Wing R."/>
        </authorList>
    </citation>
    <scope>NUCLEOTIDE SEQUENCE</scope>
</reference>
<organism evidence="1 2">
    <name type="scientific">Leersia perrieri</name>
    <dbReference type="NCBI Taxonomy" id="77586"/>
    <lineage>
        <taxon>Eukaryota</taxon>
        <taxon>Viridiplantae</taxon>
        <taxon>Streptophyta</taxon>
        <taxon>Embryophyta</taxon>
        <taxon>Tracheophyta</taxon>
        <taxon>Spermatophyta</taxon>
        <taxon>Magnoliopsida</taxon>
        <taxon>Liliopsida</taxon>
        <taxon>Poales</taxon>
        <taxon>Poaceae</taxon>
        <taxon>BOP clade</taxon>
        <taxon>Oryzoideae</taxon>
        <taxon>Oryzeae</taxon>
        <taxon>Oryzinae</taxon>
        <taxon>Leersia</taxon>
    </lineage>
</organism>